<dbReference type="InterPro" id="IPR008136">
    <property type="entry name" value="CinA_C"/>
</dbReference>
<sequence>MDEQLAELAGRVAERLSGKGVMLAAAESCTGGWVAKVCTDLTGSSGWFERGFVTYSNEAKQEMLGVSPRTLATHGAVSEAAVREMASGALARSRARVTLAISGVAGPGGGTDRKPVGTVWFAWATADRLQTQHECFGGDREAVRRAAVITALEGVLEIVGT</sequence>
<evidence type="ECO:0000313" key="2">
    <source>
        <dbReference type="EMBL" id="SCZ49680.1"/>
    </source>
</evidence>
<dbReference type="EMBL" id="FMWD01000001">
    <property type="protein sequence ID" value="SCZ49680.1"/>
    <property type="molecule type" value="Genomic_DNA"/>
</dbReference>
<protein>
    <submittedName>
        <fullName evidence="2">Nicotinamide-nucleotide amidase</fullName>
    </submittedName>
</protein>
<proteinExistence type="predicted"/>
<evidence type="ECO:0000313" key="3">
    <source>
        <dbReference type="Proteomes" id="UP000199648"/>
    </source>
</evidence>
<organism evidence="2 3">
    <name type="scientific">Thiohalomonas denitrificans</name>
    <dbReference type="NCBI Taxonomy" id="415747"/>
    <lineage>
        <taxon>Bacteria</taxon>
        <taxon>Pseudomonadati</taxon>
        <taxon>Pseudomonadota</taxon>
        <taxon>Gammaproteobacteria</taxon>
        <taxon>Thiohalomonadales</taxon>
        <taxon>Thiohalomonadaceae</taxon>
        <taxon>Thiohalomonas</taxon>
    </lineage>
</organism>
<name>A0A1G5PKM8_9GAMM</name>
<dbReference type="STRING" id="415747.SAMN03097708_00235"/>
<dbReference type="NCBIfam" id="TIGR00199">
    <property type="entry name" value="PncC_domain"/>
    <property type="match status" value="1"/>
</dbReference>
<gene>
    <name evidence="2" type="ORF">SAMN03097708_00235</name>
</gene>
<reference evidence="2 3" key="1">
    <citation type="submission" date="2016-10" db="EMBL/GenBank/DDBJ databases">
        <authorList>
            <person name="de Groot N.N."/>
        </authorList>
    </citation>
    <scope>NUCLEOTIDE SEQUENCE [LARGE SCALE GENOMIC DNA]</scope>
    <source>
        <strain evidence="2 3">HLD2</strain>
    </source>
</reference>
<evidence type="ECO:0000259" key="1">
    <source>
        <dbReference type="Pfam" id="PF02464"/>
    </source>
</evidence>
<dbReference type="Proteomes" id="UP000199648">
    <property type="component" value="Unassembled WGS sequence"/>
</dbReference>
<accession>A0A1G5PKM8</accession>
<dbReference type="Gene3D" id="3.90.950.20">
    <property type="entry name" value="CinA-like"/>
    <property type="match status" value="1"/>
</dbReference>
<keyword evidence="3" id="KW-1185">Reference proteome</keyword>
<dbReference type="AlphaFoldDB" id="A0A1G5PKM8"/>
<feature type="domain" description="CinA C-terminal" evidence="1">
    <location>
        <begin position="7"/>
        <end position="157"/>
    </location>
</feature>
<dbReference type="InterPro" id="IPR036653">
    <property type="entry name" value="CinA-like_C"/>
</dbReference>
<dbReference type="Pfam" id="PF02464">
    <property type="entry name" value="CinA"/>
    <property type="match status" value="1"/>
</dbReference>
<dbReference type="SUPFAM" id="SSF142433">
    <property type="entry name" value="CinA-like"/>
    <property type="match status" value="1"/>
</dbReference>